<dbReference type="InterPro" id="IPR036188">
    <property type="entry name" value="FAD/NAD-bd_sf"/>
</dbReference>
<dbReference type="OrthoDB" id="18526at2"/>
<reference evidence="4 5" key="1">
    <citation type="submission" date="2018-03" db="EMBL/GenBank/DDBJ databases">
        <authorList>
            <person name="Keele B.F."/>
        </authorList>
    </citation>
    <scope>NUCLEOTIDE SEQUENCE [LARGE SCALE GENOMIC DNA]</scope>
    <source>
        <strain evidence="4 5">D20</strain>
    </source>
</reference>
<gene>
    <name evidence="4" type="ORF">C8261_16840</name>
</gene>
<dbReference type="Gene3D" id="3.30.9.10">
    <property type="entry name" value="D-Amino Acid Oxidase, subunit A, domain 2"/>
    <property type="match status" value="1"/>
</dbReference>
<dbReference type="Pfam" id="PF01266">
    <property type="entry name" value="DAO"/>
    <property type="match status" value="1"/>
</dbReference>
<accession>A0A2T4IB07</accession>
<dbReference type="GO" id="GO:0008718">
    <property type="term" value="F:D-amino-acid dehydrogenase activity"/>
    <property type="evidence" value="ECO:0007669"/>
    <property type="project" value="TreeGrafter"/>
</dbReference>
<protein>
    <submittedName>
        <fullName evidence="4">D-amino acid dehydrogenase small subunit</fullName>
    </submittedName>
</protein>
<evidence type="ECO:0000259" key="3">
    <source>
        <dbReference type="Pfam" id="PF01266"/>
    </source>
</evidence>
<evidence type="ECO:0000256" key="1">
    <source>
        <dbReference type="ARBA" id="ARBA00009410"/>
    </source>
</evidence>
<dbReference type="NCBIfam" id="NF001933">
    <property type="entry name" value="PRK00711.1"/>
    <property type="match status" value="1"/>
</dbReference>
<comment type="caution">
    <text evidence="4">The sequence shown here is derived from an EMBL/GenBank/DDBJ whole genome shotgun (WGS) entry which is preliminary data.</text>
</comment>
<keyword evidence="5" id="KW-1185">Reference proteome</keyword>
<dbReference type="PANTHER" id="PTHR13847">
    <property type="entry name" value="SARCOSINE DEHYDROGENASE-RELATED"/>
    <property type="match status" value="1"/>
</dbReference>
<dbReference type="Gene3D" id="3.50.50.60">
    <property type="entry name" value="FAD/NAD(P)-binding domain"/>
    <property type="match status" value="2"/>
</dbReference>
<name>A0A2T4IB07_9RHOO</name>
<feature type="domain" description="FAD dependent oxidoreductase" evidence="3">
    <location>
        <begin position="2"/>
        <end position="403"/>
    </location>
</feature>
<keyword evidence="2" id="KW-0560">Oxidoreductase</keyword>
<dbReference type="PRINTS" id="PR00411">
    <property type="entry name" value="PNDRDTASEI"/>
</dbReference>
<dbReference type="SUPFAM" id="SSF54373">
    <property type="entry name" value="FAD-linked reductases, C-terminal domain"/>
    <property type="match status" value="1"/>
</dbReference>
<dbReference type="RefSeq" id="WP_107494894.1">
    <property type="nucleotide sequence ID" value="NZ_PZKC01000025.1"/>
</dbReference>
<sequence>MDILVIGAGIVGLATARALRAAGHRVTVVDRAAEAGSGTSRGNGGQLSYRYIAPLADPDILLKIPAWMLGRDAPVRFVPRFDPAQWRWIVDFLRACNGDDKLRSVAALLPLALYSQRLVHDLAAQPGMEFDYRRNGKLVVYRDPRSFASARALLASQPALASEQEALDGAACVAREPALEALRGDIVGGILTRSEEAGDCHKLCLALAAALQRGDNPVSLLLGRAVDGLLHDGKRVSGVRLGGADGGELRADACVLANGVGAAALAAGCGLDLPVYPLKGYSISAAIRAAAAVPELSVTDFQRKIVYARLGGRLRVAGMADIVGHDEGIAGSRIATLVRETRAAFGKGVDLDDVQPWAGLRPATPTGRPIIGASGVPGLWLNVGHGALGFTLACGSAGILADRIDGRQPAVPDADFSLASAHPRLPRRAASA</sequence>
<dbReference type="AlphaFoldDB" id="A0A2T4IB07"/>
<proteinExistence type="inferred from homology"/>
<comment type="similarity">
    <text evidence="1">Belongs to the DadA oxidoreductase family.</text>
</comment>
<dbReference type="GO" id="GO:0055130">
    <property type="term" value="P:D-alanine catabolic process"/>
    <property type="evidence" value="ECO:0007669"/>
    <property type="project" value="TreeGrafter"/>
</dbReference>
<dbReference type="InterPro" id="IPR006076">
    <property type="entry name" value="FAD-dep_OxRdtase"/>
</dbReference>
<dbReference type="GO" id="GO:0005737">
    <property type="term" value="C:cytoplasm"/>
    <property type="evidence" value="ECO:0007669"/>
    <property type="project" value="TreeGrafter"/>
</dbReference>
<evidence type="ECO:0000313" key="4">
    <source>
        <dbReference type="EMBL" id="PTD94960.1"/>
    </source>
</evidence>
<dbReference type="PANTHER" id="PTHR13847:SF280">
    <property type="entry name" value="D-AMINO ACID DEHYDROGENASE"/>
    <property type="match status" value="1"/>
</dbReference>
<dbReference type="GO" id="GO:0005886">
    <property type="term" value="C:plasma membrane"/>
    <property type="evidence" value="ECO:0007669"/>
    <property type="project" value="TreeGrafter"/>
</dbReference>
<evidence type="ECO:0000256" key="2">
    <source>
        <dbReference type="ARBA" id="ARBA00023002"/>
    </source>
</evidence>
<reference evidence="4 5" key="2">
    <citation type="submission" date="2018-04" db="EMBL/GenBank/DDBJ databases">
        <title>Thauera lacus sp. nov., isolated from an saline lake in Inner Mongolia, China.</title>
        <authorList>
            <person name="Liang Q.-Y."/>
        </authorList>
    </citation>
    <scope>NUCLEOTIDE SEQUENCE [LARGE SCALE GENOMIC DNA]</scope>
    <source>
        <strain evidence="4 5">D20</strain>
    </source>
</reference>
<evidence type="ECO:0000313" key="5">
    <source>
        <dbReference type="Proteomes" id="UP000241193"/>
    </source>
</evidence>
<dbReference type="Proteomes" id="UP000241193">
    <property type="component" value="Unassembled WGS sequence"/>
</dbReference>
<dbReference type="SUPFAM" id="SSF51905">
    <property type="entry name" value="FAD/NAD(P)-binding domain"/>
    <property type="match status" value="1"/>
</dbReference>
<dbReference type="EMBL" id="PZKC01000025">
    <property type="protein sequence ID" value="PTD94960.1"/>
    <property type="molecule type" value="Genomic_DNA"/>
</dbReference>
<organism evidence="4 5">
    <name type="scientific">Pseudothauera lacus</name>
    <dbReference type="NCBI Taxonomy" id="2136175"/>
    <lineage>
        <taxon>Bacteria</taxon>
        <taxon>Pseudomonadati</taxon>
        <taxon>Pseudomonadota</taxon>
        <taxon>Betaproteobacteria</taxon>
        <taxon>Rhodocyclales</taxon>
        <taxon>Zoogloeaceae</taxon>
        <taxon>Pseudothauera</taxon>
    </lineage>
</organism>